<keyword evidence="3" id="KW-1133">Transmembrane helix</keyword>
<keyword evidence="8" id="KW-1185">Reference proteome</keyword>
<comment type="subcellular location">
    <subcellularLocation>
        <location evidence="1">Membrane</location>
        <topology evidence="1">Single-pass membrane protein</topology>
    </subcellularLocation>
</comment>
<keyword evidence="2" id="KW-0812">Transmembrane</keyword>
<dbReference type="SUPFAM" id="SSF74653">
    <property type="entry name" value="TolA/TonB C-terminal domain"/>
    <property type="match status" value="1"/>
</dbReference>
<dbReference type="EMBL" id="CP121106">
    <property type="protein sequence ID" value="WFL76849.1"/>
    <property type="molecule type" value="Genomic_DNA"/>
</dbReference>
<feature type="region of interest" description="Disordered" evidence="5">
    <location>
        <begin position="31"/>
        <end position="72"/>
    </location>
</feature>
<evidence type="ECO:0000259" key="6">
    <source>
        <dbReference type="PROSITE" id="PS52015"/>
    </source>
</evidence>
<evidence type="ECO:0000256" key="1">
    <source>
        <dbReference type="ARBA" id="ARBA00004167"/>
    </source>
</evidence>
<proteinExistence type="predicted"/>
<evidence type="ECO:0000256" key="3">
    <source>
        <dbReference type="ARBA" id="ARBA00022989"/>
    </source>
</evidence>
<dbReference type="InterPro" id="IPR037682">
    <property type="entry name" value="TonB_C"/>
</dbReference>
<protein>
    <submittedName>
        <fullName evidence="7">Energy transducer TonB</fullName>
    </submittedName>
</protein>
<feature type="compositionally biased region" description="Low complexity" evidence="5">
    <location>
        <begin position="31"/>
        <end position="40"/>
    </location>
</feature>
<sequence length="241" mass="25940">MLGIRAFVGVIGVIAAGNLMAQEPVPSAPVQADAAKKAATTPPPIRVIPSPPPPQKFDPPEELPADPEPLGDKDAWITANDYPLRAKRAGTEGRTAFELAINQHGRVYSCLVTETSGNSELDSATCRLVRARARFRPAFDADGNPVPGKYNEAVRWTLRAFPTPEVYGAAFAFTVTEDGSVVDCEVNGMIGTVPKGLLERNPCTRVRKFEPFRDAQGNPVRKRVTTSYAQDVVDLPATDGN</sequence>
<organism evidence="7 8">
    <name type="scientific">Altererythrobacter arenosus</name>
    <dbReference type="NCBI Taxonomy" id="3032592"/>
    <lineage>
        <taxon>Bacteria</taxon>
        <taxon>Pseudomonadati</taxon>
        <taxon>Pseudomonadota</taxon>
        <taxon>Alphaproteobacteria</taxon>
        <taxon>Sphingomonadales</taxon>
        <taxon>Erythrobacteraceae</taxon>
        <taxon>Altererythrobacter</taxon>
    </lineage>
</organism>
<accession>A0ABY8FXX4</accession>
<dbReference type="InterPro" id="IPR006260">
    <property type="entry name" value="TonB/TolA_C"/>
</dbReference>
<evidence type="ECO:0000256" key="4">
    <source>
        <dbReference type="ARBA" id="ARBA00023136"/>
    </source>
</evidence>
<evidence type="ECO:0000256" key="2">
    <source>
        <dbReference type="ARBA" id="ARBA00022692"/>
    </source>
</evidence>
<name>A0ABY8FXX4_9SPHN</name>
<evidence type="ECO:0000313" key="8">
    <source>
        <dbReference type="Proteomes" id="UP001215827"/>
    </source>
</evidence>
<dbReference type="NCBIfam" id="TIGR01352">
    <property type="entry name" value="tonB_Cterm"/>
    <property type="match status" value="1"/>
</dbReference>
<feature type="compositionally biased region" description="Pro residues" evidence="5">
    <location>
        <begin position="41"/>
        <end position="57"/>
    </location>
</feature>
<evidence type="ECO:0000313" key="7">
    <source>
        <dbReference type="EMBL" id="WFL76849.1"/>
    </source>
</evidence>
<dbReference type="Pfam" id="PF03544">
    <property type="entry name" value="TonB_C"/>
    <property type="match status" value="1"/>
</dbReference>
<dbReference type="PROSITE" id="PS52015">
    <property type="entry name" value="TONB_CTD"/>
    <property type="match status" value="1"/>
</dbReference>
<gene>
    <name evidence="7" type="ORF">P7228_12710</name>
</gene>
<dbReference type="RefSeq" id="WP_278015608.1">
    <property type="nucleotide sequence ID" value="NZ_CP121106.1"/>
</dbReference>
<dbReference type="Proteomes" id="UP001215827">
    <property type="component" value="Chromosome"/>
</dbReference>
<keyword evidence="4" id="KW-0472">Membrane</keyword>
<evidence type="ECO:0000256" key="5">
    <source>
        <dbReference type="SAM" id="MobiDB-lite"/>
    </source>
</evidence>
<feature type="domain" description="TonB C-terminal" evidence="6">
    <location>
        <begin position="67"/>
        <end position="165"/>
    </location>
</feature>
<reference evidence="7 8" key="1">
    <citation type="submission" date="2023-03" db="EMBL/GenBank/DDBJ databases">
        <title>Altererythrobacter sp. CAU 1644 isolated from sand.</title>
        <authorList>
            <person name="Kim W."/>
        </authorList>
    </citation>
    <scope>NUCLEOTIDE SEQUENCE [LARGE SCALE GENOMIC DNA]</scope>
    <source>
        <strain evidence="7 8">CAU 1644</strain>
    </source>
</reference>
<dbReference type="Gene3D" id="3.30.1150.10">
    <property type="match status" value="1"/>
</dbReference>